<evidence type="ECO:0000256" key="2">
    <source>
        <dbReference type="ARBA" id="ARBA00008066"/>
    </source>
</evidence>
<feature type="transmembrane region" description="Helical" evidence="6">
    <location>
        <begin position="334"/>
        <end position="359"/>
    </location>
</feature>
<dbReference type="InterPro" id="IPR013057">
    <property type="entry name" value="AA_transpt_TM"/>
</dbReference>
<accession>A0A232LLY4</accession>
<comment type="similarity">
    <text evidence="2">Belongs to the amino acid/polyamine transporter 2 family.</text>
</comment>
<keyword evidence="9" id="KW-1185">Reference proteome</keyword>
<dbReference type="AlphaFoldDB" id="A0A232LLY4"/>
<feature type="transmembrane region" description="Helical" evidence="6">
    <location>
        <begin position="51"/>
        <end position="71"/>
    </location>
</feature>
<evidence type="ECO:0000256" key="3">
    <source>
        <dbReference type="ARBA" id="ARBA00022692"/>
    </source>
</evidence>
<feature type="transmembrane region" description="Helical" evidence="6">
    <location>
        <begin position="155"/>
        <end position="176"/>
    </location>
</feature>
<dbReference type="GO" id="GO:0015179">
    <property type="term" value="F:L-amino acid transmembrane transporter activity"/>
    <property type="evidence" value="ECO:0007669"/>
    <property type="project" value="TreeGrafter"/>
</dbReference>
<feature type="transmembrane region" description="Helical" evidence="6">
    <location>
        <begin position="200"/>
        <end position="222"/>
    </location>
</feature>
<feature type="transmembrane region" description="Helical" evidence="6">
    <location>
        <begin position="268"/>
        <end position="290"/>
    </location>
</feature>
<protein>
    <recommendedName>
        <fullName evidence="7">Amino acid transporter transmembrane domain-containing protein</fullName>
    </recommendedName>
</protein>
<dbReference type="OrthoDB" id="40134at2759"/>
<comment type="subcellular location">
    <subcellularLocation>
        <location evidence="1">Membrane</location>
        <topology evidence="1">Multi-pass membrane protein</topology>
    </subcellularLocation>
</comment>
<proteinExistence type="inferred from homology"/>
<keyword evidence="4 6" id="KW-1133">Transmembrane helix</keyword>
<evidence type="ECO:0000256" key="4">
    <source>
        <dbReference type="ARBA" id="ARBA00022989"/>
    </source>
</evidence>
<evidence type="ECO:0000313" key="8">
    <source>
        <dbReference type="EMBL" id="OXV05166.1"/>
    </source>
</evidence>
<dbReference type="PANTHER" id="PTHR22950">
    <property type="entry name" value="AMINO ACID TRANSPORTER"/>
    <property type="match status" value="1"/>
</dbReference>
<reference evidence="8 9" key="1">
    <citation type="journal article" date="2015" name="Environ. Microbiol.">
        <title>Metagenome sequence of Elaphomyces granulatus from sporocarp tissue reveals Ascomycota ectomycorrhizal fingerprints of genome expansion and a Proteobacteria-rich microbiome.</title>
        <authorList>
            <person name="Quandt C.A."/>
            <person name="Kohler A."/>
            <person name="Hesse C.N."/>
            <person name="Sharpton T.J."/>
            <person name="Martin F."/>
            <person name="Spatafora J.W."/>
        </authorList>
    </citation>
    <scope>NUCLEOTIDE SEQUENCE [LARGE SCALE GENOMIC DNA]</scope>
    <source>
        <strain evidence="8 9">OSC145934</strain>
    </source>
</reference>
<evidence type="ECO:0000256" key="6">
    <source>
        <dbReference type="SAM" id="Phobius"/>
    </source>
</evidence>
<dbReference type="Proteomes" id="UP000243515">
    <property type="component" value="Unassembled WGS sequence"/>
</dbReference>
<feature type="transmembrane region" description="Helical" evidence="6">
    <location>
        <begin position="124"/>
        <end position="143"/>
    </location>
</feature>
<keyword evidence="3 6" id="KW-0812">Transmembrane</keyword>
<evidence type="ECO:0000256" key="5">
    <source>
        <dbReference type="ARBA" id="ARBA00023136"/>
    </source>
</evidence>
<feature type="domain" description="Amino acid transporter transmembrane" evidence="7">
    <location>
        <begin position="124"/>
        <end position="293"/>
    </location>
</feature>
<keyword evidence="5 6" id="KW-0472">Membrane</keyword>
<dbReference type="EMBL" id="NPHW01007499">
    <property type="protein sequence ID" value="OXV05166.1"/>
    <property type="molecule type" value="Genomic_DNA"/>
</dbReference>
<feature type="transmembrane region" description="Helical" evidence="6">
    <location>
        <begin position="20"/>
        <end position="39"/>
    </location>
</feature>
<evidence type="ECO:0000259" key="7">
    <source>
        <dbReference type="Pfam" id="PF01490"/>
    </source>
</evidence>
<evidence type="ECO:0000256" key="1">
    <source>
        <dbReference type="ARBA" id="ARBA00004141"/>
    </source>
</evidence>
<dbReference type="Pfam" id="PF01490">
    <property type="entry name" value="Aa_trans"/>
    <property type="match status" value="1"/>
</dbReference>
<gene>
    <name evidence="8" type="ORF">Egran_07066</name>
</gene>
<organism evidence="8 9">
    <name type="scientific">Elaphomyces granulatus</name>
    <dbReference type="NCBI Taxonomy" id="519963"/>
    <lineage>
        <taxon>Eukaryota</taxon>
        <taxon>Fungi</taxon>
        <taxon>Dikarya</taxon>
        <taxon>Ascomycota</taxon>
        <taxon>Pezizomycotina</taxon>
        <taxon>Eurotiomycetes</taxon>
        <taxon>Eurotiomycetidae</taxon>
        <taxon>Eurotiales</taxon>
        <taxon>Elaphomycetaceae</taxon>
        <taxon>Elaphomyces</taxon>
    </lineage>
</organism>
<sequence>MFSVGLIIISNGQALSQVSKFRLCYAVCCLLWALLGFVVGQIRTLRRYGWLANMAVWLNLLVMFISMGAFAHSPPNYSIAVLGSAGSVVDPTTITPDPNTGVYPPVIHYNGLPNPNSLVGSINGLMQAVYAYGGAQLFVEFMAEMRRPRDFLKAMWFAQFLIWAVYLSYGCFLYYFQGQYSYQISYQGVSSYGLQTLCNMIAVFSAIIAAGLYGNIGIKVLYNNIFIDFFKFPELNTHSGKVIWAITVPIYWTIAFVIAAAIPDFFGLVSVMAAFTLVQFTYSFPPLLALGYCIKRAAMQDGEGFDPATGHVVRHDSGIKRWIRGFFGGPTKDILFNIWNLVYMLGAFTTAGFGAYAAIQGMIDVFENPQVNAFVCKSPLNLS</sequence>
<dbReference type="GO" id="GO:0016020">
    <property type="term" value="C:membrane"/>
    <property type="evidence" value="ECO:0007669"/>
    <property type="project" value="UniProtKB-SubCell"/>
</dbReference>
<dbReference type="PANTHER" id="PTHR22950:SF461">
    <property type="entry name" value="AMINO ACID TRANSPORTER TRANSMEMBRANE DOMAIN-CONTAINING PROTEIN"/>
    <property type="match status" value="1"/>
</dbReference>
<name>A0A232LLY4_9EURO</name>
<feature type="transmembrane region" description="Helical" evidence="6">
    <location>
        <begin position="242"/>
        <end position="262"/>
    </location>
</feature>
<evidence type="ECO:0000313" key="9">
    <source>
        <dbReference type="Proteomes" id="UP000243515"/>
    </source>
</evidence>
<comment type="caution">
    <text evidence="8">The sequence shown here is derived from an EMBL/GenBank/DDBJ whole genome shotgun (WGS) entry which is preliminary data.</text>
</comment>